<accession>M5RA29</accession>
<evidence type="ECO:0000313" key="3">
    <source>
        <dbReference type="Proteomes" id="UP000011991"/>
    </source>
</evidence>
<keyword evidence="3" id="KW-1185">Reference proteome</keyword>
<keyword evidence="1" id="KW-0812">Transmembrane</keyword>
<protein>
    <submittedName>
        <fullName evidence="2">Membrane protein</fullName>
    </submittedName>
</protein>
<gene>
    <name evidence="2" type="ORF">RMSM_06842</name>
</gene>
<name>M5RA29_9BACT</name>
<keyword evidence="1" id="KW-0472">Membrane</keyword>
<feature type="transmembrane region" description="Helical" evidence="1">
    <location>
        <begin position="65"/>
        <end position="86"/>
    </location>
</feature>
<keyword evidence="1" id="KW-1133">Transmembrane helix</keyword>
<dbReference type="Proteomes" id="UP000011991">
    <property type="component" value="Unassembled WGS sequence"/>
</dbReference>
<organism evidence="2 3">
    <name type="scientific">Rhodopirellula maiorica SM1</name>
    <dbReference type="NCBI Taxonomy" id="1265738"/>
    <lineage>
        <taxon>Bacteria</taxon>
        <taxon>Pseudomonadati</taxon>
        <taxon>Planctomycetota</taxon>
        <taxon>Planctomycetia</taxon>
        <taxon>Pirellulales</taxon>
        <taxon>Pirellulaceae</taxon>
        <taxon>Novipirellula</taxon>
    </lineage>
</organism>
<reference evidence="2 3" key="1">
    <citation type="journal article" date="2013" name="Mar. Genomics">
        <title>Expression of sulfatases in Rhodopirellula baltica and the diversity of sulfatases in the genus Rhodopirellula.</title>
        <authorList>
            <person name="Wegner C.E."/>
            <person name="Richter-Heitmann T."/>
            <person name="Klindworth A."/>
            <person name="Klockow C."/>
            <person name="Richter M."/>
            <person name="Achstetter T."/>
            <person name="Glockner F.O."/>
            <person name="Harder J."/>
        </authorList>
    </citation>
    <scope>NUCLEOTIDE SEQUENCE [LARGE SCALE GENOMIC DNA]</scope>
    <source>
        <strain evidence="2 3">SM1</strain>
    </source>
</reference>
<comment type="caution">
    <text evidence="2">The sequence shown here is derived from an EMBL/GenBank/DDBJ whole genome shotgun (WGS) entry which is preliminary data.</text>
</comment>
<sequence>MVLRTGLFLVYEFPQYRITDLFALVLAAAIVAVTVRVDLPLAFLSSELKSALSNYSPLRQSSRPLWQNTVALIYCSFAYYAIASYLMPSRRNMKRGDKASPQ</sequence>
<proteinExistence type="predicted"/>
<feature type="transmembrane region" description="Helical" evidence="1">
    <location>
        <begin position="21"/>
        <end position="45"/>
    </location>
</feature>
<dbReference type="EMBL" id="ANOG01000979">
    <property type="protein sequence ID" value="EMI16235.1"/>
    <property type="molecule type" value="Genomic_DNA"/>
</dbReference>
<evidence type="ECO:0000256" key="1">
    <source>
        <dbReference type="SAM" id="Phobius"/>
    </source>
</evidence>
<dbReference type="AlphaFoldDB" id="M5RA29"/>
<evidence type="ECO:0000313" key="2">
    <source>
        <dbReference type="EMBL" id="EMI16235.1"/>
    </source>
</evidence>